<protein>
    <recommendedName>
        <fullName evidence="5">MYND-type domain-containing protein</fullName>
    </recommendedName>
</protein>
<keyword evidence="1" id="KW-0479">Metal-binding</keyword>
<dbReference type="OrthoDB" id="432970at2759"/>
<evidence type="ECO:0000313" key="7">
    <source>
        <dbReference type="Proteomes" id="UP000794436"/>
    </source>
</evidence>
<proteinExistence type="predicted"/>
<evidence type="ECO:0000256" key="1">
    <source>
        <dbReference type="ARBA" id="ARBA00022723"/>
    </source>
</evidence>
<dbReference type="Proteomes" id="UP000794436">
    <property type="component" value="Unassembled WGS sequence"/>
</dbReference>
<gene>
    <name evidence="6" type="ORF">Poli38472_013921</name>
</gene>
<comment type="caution">
    <text evidence="6">The sequence shown here is derived from an EMBL/GenBank/DDBJ whole genome shotgun (WGS) entry which is preliminary data.</text>
</comment>
<keyword evidence="2 4" id="KW-0863">Zinc-finger</keyword>
<keyword evidence="3" id="KW-0862">Zinc</keyword>
<dbReference type="PROSITE" id="PS01360">
    <property type="entry name" value="ZF_MYND_1"/>
    <property type="match status" value="1"/>
</dbReference>
<evidence type="ECO:0000256" key="4">
    <source>
        <dbReference type="PROSITE-ProRule" id="PRU00134"/>
    </source>
</evidence>
<sequence>MCEDASGAAENRLLEHFKLHGGEVWTIGTGCQNCRTKLEDTSALKKCSVCHSALFCDRDCLKNGWGLHKAECTVIATFRKLSTTESDVKIAALLQELGLSTEVKNVSEPKVIGVAKSLQMDENKLPGWFFSIDYELESKERQKALYQTVLSLYALLRDDGSWTRDKESFPRSSYTNVEAIPHAHPTQNEHIQELIQSNGHLLLFSAWLQHPEPPATQSMPLEDRSFYGVVDSLLQISAIRDGIDAFMDSRQ</sequence>
<dbReference type="Gene3D" id="1.10.220.160">
    <property type="match status" value="1"/>
</dbReference>
<dbReference type="SUPFAM" id="SSF144232">
    <property type="entry name" value="HIT/MYND zinc finger-like"/>
    <property type="match status" value="1"/>
</dbReference>
<dbReference type="PROSITE" id="PS50865">
    <property type="entry name" value="ZF_MYND_2"/>
    <property type="match status" value="1"/>
</dbReference>
<keyword evidence="7" id="KW-1185">Reference proteome</keyword>
<evidence type="ECO:0000256" key="2">
    <source>
        <dbReference type="ARBA" id="ARBA00022771"/>
    </source>
</evidence>
<organism evidence="6 7">
    <name type="scientific">Pythium oligandrum</name>
    <name type="common">Mycoparasitic fungus</name>
    <dbReference type="NCBI Taxonomy" id="41045"/>
    <lineage>
        <taxon>Eukaryota</taxon>
        <taxon>Sar</taxon>
        <taxon>Stramenopiles</taxon>
        <taxon>Oomycota</taxon>
        <taxon>Peronosporomycetes</taxon>
        <taxon>Pythiales</taxon>
        <taxon>Pythiaceae</taxon>
        <taxon>Pythium</taxon>
    </lineage>
</organism>
<evidence type="ECO:0000259" key="5">
    <source>
        <dbReference type="PROSITE" id="PS50865"/>
    </source>
</evidence>
<dbReference type="Pfam" id="PF01753">
    <property type="entry name" value="zf-MYND"/>
    <property type="match status" value="1"/>
</dbReference>
<dbReference type="Gene3D" id="6.10.140.2220">
    <property type="match status" value="1"/>
</dbReference>
<name>A0A8K1C2D5_PYTOL</name>
<feature type="domain" description="MYND-type" evidence="5">
    <location>
        <begin position="31"/>
        <end position="72"/>
    </location>
</feature>
<accession>A0A8K1C2D5</accession>
<dbReference type="GO" id="GO:0008270">
    <property type="term" value="F:zinc ion binding"/>
    <property type="evidence" value="ECO:0007669"/>
    <property type="project" value="UniProtKB-KW"/>
</dbReference>
<reference evidence="6" key="1">
    <citation type="submission" date="2019-03" db="EMBL/GenBank/DDBJ databases">
        <title>Long read genome sequence of the mycoparasitic Pythium oligandrum ATCC 38472 isolated from sugarbeet rhizosphere.</title>
        <authorList>
            <person name="Gaulin E."/>
        </authorList>
    </citation>
    <scope>NUCLEOTIDE SEQUENCE</scope>
    <source>
        <strain evidence="6">ATCC 38472_TT</strain>
    </source>
</reference>
<dbReference type="AlphaFoldDB" id="A0A8K1C2D5"/>
<dbReference type="EMBL" id="SPLM01000149">
    <property type="protein sequence ID" value="TMW55159.1"/>
    <property type="molecule type" value="Genomic_DNA"/>
</dbReference>
<dbReference type="InterPro" id="IPR002893">
    <property type="entry name" value="Znf_MYND"/>
</dbReference>
<evidence type="ECO:0000313" key="6">
    <source>
        <dbReference type="EMBL" id="TMW55159.1"/>
    </source>
</evidence>
<evidence type="ECO:0000256" key="3">
    <source>
        <dbReference type="ARBA" id="ARBA00022833"/>
    </source>
</evidence>